<proteinExistence type="predicted"/>
<evidence type="ECO:0000256" key="1">
    <source>
        <dbReference type="SAM" id="MobiDB-lite"/>
    </source>
</evidence>
<sequence length="82" mass="8911">MATEGGTGTSRPGLQEGRQRQGRCQLLRITCLGFHPKGQRQESNTSKEETTPAGTDVGRPGILGSAFSRDSLKICMTFRMPE</sequence>
<dbReference type="PaxDb" id="65489-OBART04G09060.1"/>
<accession>A0A0D3FUP2</accession>
<reference evidence="2" key="2">
    <citation type="submission" date="2015-03" db="UniProtKB">
        <authorList>
            <consortium name="EnsemblPlants"/>
        </authorList>
    </citation>
    <scope>IDENTIFICATION</scope>
</reference>
<dbReference type="EnsemblPlants" id="OBART04G09060.1">
    <property type="protein sequence ID" value="OBART04G09060.1"/>
    <property type="gene ID" value="OBART04G09060"/>
</dbReference>
<organism evidence="2">
    <name type="scientific">Oryza barthii</name>
    <dbReference type="NCBI Taxonomy" id="65489"/>
    <lineage>
        <taxon>Eukaryota</taxon>
        <taxon>Viridiplantae</taxon>
        <taxon>Streptophyta</taxon>
        <taxon>Embryophyta</taxon>
        <taxon>Tracheophyta</taxon>
        <taxon>Spermatophyta</taxon>
        <taxon>Magnoliopsida</taxon>
        <taxon>Liliopsida</taxon>
        <taxon>Poales</taxon>
        <taxon>Poaceae</taxon>
        <taxon>BOP clade</taxon>
        <taxon>Oryzoideae</taxon>
        <taxon>Oryzeae</taxon>
        <taxon>Oryzinae</taxon>
        <taxon>Oryza</taxon>
    </lineage>
</organism>
<feature type="region of interest" description="Disordered" evidence="1">
    <location>
        <begin position="1"/>
        <end position="21"/>
    </location>
</feature>
<feature type="region of interest" description="Disordered" evidence="1">
    <location>
        <begin position="35"/>
        <end position="64"/>
    </location>
</feature>
<dbReference type="Proteomes" id="UP000026960">
    <property type="component" value="Chromosome 4"/>
</dbReference>
<dbReference type="AlphaFoldDB" id="A0A0D3FUP2"/>
<dbReference type="Gramene" id="OBART04G09060.1">
    <property type="protein sequence ID" value="OBART04G09060.1"/>
    <property type="gene ID" value="OBART04G09060"/>
</dbReference>
<evidence type="ECO:0000313" key="3">
    <source>
        <dbReference type="Proteomes" id="UP000026960"/>
    </source>
</evidence>
<dbReference type="HOGENOM" id="CLU_2561946_0_0_1"/>
<protein>
    <submittedName>
        <fullName evidence="2">Uncharacterized protein</fullName>
    </submittedName>
</protein>
<keyword evidence="3" id="KW-1185">Reference proteome</keyword>
<evidence type="ECO:0000313" key="2">
    <source>
        <dbReference type="EnsemblPlants" id="OBART04G09060.1"/>
    </source>
</evidence>
<name>A0A0D3FUP2_9ORYZ</name>
<reference evidence="2" key="1">
    <citation type="journal article" date="2009" name="Rice">
        <title>De Novo Next Generation Sequencing of Plant Genomes.</title>
        <authorList>
            <person name="Rounsley S."/>
            <person name="Marri P.R."/>
            <person name="Yu Y."/>
            <person name="He R."/>
            <person name="Sisneros N."/>
            <person name="Goicoechea J.L."/>
            <person name="Lee S.J."/>
            <person name="Angelova A."/>
            <person name="Kudrna D."/>
            <person name="Luo M."/>
            <person name="Affourtit J."/>
            <person name="Desany B."/>
            <person name="Knight J."/>
            <person name="Niazi F."/>
            <person name="Egholm M."/>
            <person name="Wing R.A."/>
        </authorList>
    </citation>
    <scope>NUCLEOTIDE SEQUENCE [LARGE SCALE GENOMIC DNA]</scope>
    <source>
        <strain evidence="2">cv. IRGC 105608</strain>
    </source>
</reference>